<evidence type="ECO:0000313" key="2">
    <source>
        <dbReference type="Proteomes" id="UP000018948"/>
    </source>
</evidence>
<protein>
    <submittedName>
        <fullName evidence="1">Uncharacterized protein</fullName>
    </submittedName>
</protein>
<dbReference type="EMBL" id="ANIY01002645">
    <property type="protein sequence ID" value="ETP39758.1"/>
    <property type="molecule type" value="Genomic_DNA"/>
</dbReference>
<accession>W2YXM1</accession>
<sequence>MRAYNGHVGKMKMFYQSWTRARQSTRDRTQFRGVRRREHVRRFINSFSTMPSSRYLMASGRRPRFSSRSLTEGFNCSRTSLAKQVPEKTPLLCATNSRSAFSPRWS</sequence>
<dbReference type="Proteomes" id="UP000018948">
    <property type="component" value="Unassembled WGS sequence"/>
</dbReference>
<dbReference type="AlphaFoldDB" id="W2YXM1"/>
<name>W2YXM1_PHYNI</name>
<reference evidence="1 2" key="1">
    <citation type="submission" date="2013-11" db="EMBL/GenBank/DDBJ databases">
        <title>The Genome Sequence of Phytophthora parasitica P10297.</title>
        <authorList>
            <consortium name="The Broad Institute Genomics Platform"/>
            <person name="Russ C."/>
            <person name="Tyler B."/>
            <person name="Panabieres F."/>
            <person name="Shan W."/>
            <person name="Tripathy S."/>
            <person name="Grunwald N."/>
            <person name="Machado M."/>
            <person name="Johnson C.S."/>
            <person name="Walker B."/>
            <person name="Young S.K."/>
            <person name="Zeng Q."/>
            <person name="Gargeya S."/>
            <person name="Fitzgerald M."/>
            <person name="Haas B."/>
            <person name="Abouelleil A."/>
            <person name="Allen A.W."/>
            <person name="Alvarado L."/>
            <person name="Arachchi H.M."/>
            <person name="Berlin A.M."/>
            <person name="Chapman S.B."/>
            <person name="Gainer-Dewar J."/>
            <person name="Goldberg J."/>
            <person name="Griggs A."/>
            <person name="Gujja S."/>
            <person name="Hansen M."/>
            <person name="Howarth C."/>
            <person name="Imamovic A."/>
            <person name="Ireland A."/>
            <person name="Larimer J."/>
            <person name="McCowan C."/>
            <person name="Murphy C."/>
            <person name="Pearson M."/>
            <person name="Poon T.W."/>
            <person name="Priest M."/>
            <person name="Roberts A."/>
            <person name="Saif S."/>
            <person name="Shea T."/>
            <person name="Sisk P."/>
            <person name="Sykes S."/>
            <person name="Wortman J."/>
            <person name="Nusbaum C."/>
            <person name="Birren B."/>
        </authorList>
    </citation>
    <scope>NUCLEOTIDE SEQUENCE [LARGE SCALE GENOMIC DNA]</scope>
    <source>
        <strain evidence="1 2">P10297</strain>
    </source>
</reference>
<gene>
    <name evidence="1" type="ORF">F442_12805</name>
</gene>
<proteinExistence type="predicted"/>
<comment type="caution">
    <text evidence="1">The sequence shown here is derived from an EMBL/GenBank/DDBJ whole genome shotgun (WGS) entry which is preliminary data.</text>
</comment>
<evidence type="ECO:0000313" key="1">
    <source>
        <dbReference type="EMBL" id="ETP39758.1"/>
    </source>
</evidence>
<organism evidence="1 2">
    <name type="scientific">Phytophthora nicotianae P10297</name>
    <dbReference type="NCBI Taxonomy" id="1317064"/>
    <lineage>
        <taxon>Eukaryota</taxon>
        <taxon>Sar</taxon>
        <taxon>Stramenopiles</taxon>
        <taxon>Oomycota</taxon>
        <taxon>Peronosporomycetes</taxon>
        <taxon>Peronosporales</taxon>
        <taxon>Peronosporaceae</taxon>
        <taxon>Phytophthora</taxon>
    </lineage>
</organism>